<dbReference type="Proteomes" id="UP001243420">
    <property type="component" value="Chromosome"/>
</dbReference>
<evidence type="ECO:0000313" key="2">
    <source>
        <dbReference type="Proteomes" id="UP001243420"/>
    </source>
</evidence>
<dbReference type="RefSeq" id="WP_279964475.1">
    <property type="nucleotide sequence ID" value="NZ_CP122537.1"/>
</dbReference>
<accession>A0ABY8L927</accession>
<proteinExistence type="predicted"/>
<gene>
    <name evidence="1" type="ORF">P8627_12560</name>
</gene>
<reference evidence="1 2" key="1">
    <citation type="submission" date="2023-04" db="EMBL/GenBank/DDBJ databases">
        <title>Jannaschia ovalis sp. nov., a marine bacterium isolated from sea tidal flat.</title>
        <authorList>
            <person name="Kwon D.Y."/>
            <person name="Kim J.-J."/>
        </authorList>
    </citation>
    <scope>NUCLEOTIDE SEQUENCE [LARGE SCALE GENOMIC DNA]</scope>
    <source>
        <strain evidence="1 2">GRR-S6-38</strain>
    </source>
</reference>
<protein>
    <recommendedName>
        <fullName evidence="3">BrnA antitoxin of type II toxin-antitoxin system</fullName>
    </recommendedName>
</protein>
<evidence type="ECO:0000313" key="1">
    <source>
        <dbReference type="EMBL" id="WGH77860.1"/>
    </source>
</evidence>
<dbReference type="EMBL" id="CP122537">
    <property type="protein sequence ID" value="WGH77860.1"/>
    <property type="molecule type" value="Genomic_DNA"/>
</dbReference>
<organism evidence="1 2">
    <name type="scientific">Jannaschia ovalis</name>
    <dbReference type="NCBI Taxonomy" id="3038773"/>
    <lineage>
        <taxon>Bacteria</taxon>
        <taxon>Pseudomonadati</taxon>
        <taxon>Pseudomonadota</taxon>
        <taxon>Alphaproteobacteria</taxon>
        <taxon>Rhodobacterales</taxon>
        <taxon>Roseobacteraceae</taxon>
        <taxon>Jannaschia</taxon>
    </lineage>
</organism>
<sequence length="124" mass="14378">MTAKLKSRALSELVGLMERFQFDMAYTLTRESYVPSEWEDVWKGRTGKRRKVSLYVDEDVYRLFKSMGPGMGPRMNIVLGAFVRARVAGLLAGEDLVEEYRRKFKGRAKPEVREVVDRLWDPGE</sequence>
<name>A0ABY8L927_9RHOB</name>
<keyword evidence="2" id="KW-1185">Reference proteome</keyword>
<evidence type="ECO:0008006" key="3">
    <source>
        <dbReference type="Google" id="ProtNLM"/>
    </source>
</evidence>